<dbReference type="Proteomes" id="UP000290900">
    <property type="component" value="Unassembled WGS sequence"/>
</dbReference>
<proteinExistence type="predicted"/>
<evidence type="ECO:0000256" key="1">
    <source>
        <dbReference type="SAM" id="MobiDB-lite"/>
    </source>
</evidence>
<feature type="region of interest" description="Disordered" evidence="1">
    <location>
        <begin position="20"/>
        <end position="121"/>
    </location>
</feature>
<feature type="compositionally biased region" description="Polar residues" evidence="1">
    <location>
        <begin position="90"/>
        <end position="102"/>
    </location>
</feature>
<dbReference type="EMBL" id="CAACVR010000002">
    <property type="protein sequence ID" value="VEU20164.1"/>
    <property type="molecule type" value="Genomic_DNA"/>
</dbReference>
<gene>
    <name evidence="2" type="ORF">BRENAR_LOCUS899</name>
</gene>
<feature type="compositionally biased region" description="Low complexity" evidence="1">
    <location>
        <begin position="70"/>
        <end position="89"/>
    </location>
</feature>
<keyword evidence="3" id="KW-1185">Reference proteome</keyword>
<sequence length="177" mass="19385">MRKLIVKLKVDPEALSQIAGQVKLSAPKPVRPKSRLVSSSSPPPTLSRSQSPTSKRSKNGRGTKRHSVTPSQSFSNIPSIISSRSNTPSVTQSRPFGFQGNNMRIGGPTMNTHTTTHLDKSGKPCAKWIKNDNTRRIIRTFSGFELDIDSWQRVGGPKNTDKKKKPLTTKGPAVKVT</sequence>
<evidence type="ECO:0000313" key="2">
    <source>
        <dbReference type="EMBL" id="VEU20164.1"/>
    </source>
</evidence>
<evidence type="ECO:0000313" key="3">
    <source>
        <dbReference type="Proteomes" id="UP000290900"/>
    </source>
</evidence>
<dbReference type="OrthoDB" id="4093188at2759"/>
<dbReference type="AlphaFoldDB" id="A0A448YGT5"/>
<name>A0A448YGT5_BRENA</name>
<reference evidence="2 3" key="1">
    <citation type="submission" date="2018-12" db="EMBL/GenBank/DDBJ databases">
        <authorList>
            <person name="Tiukova I."/>
            <person name="Dainat J."/>
        </authorList>
    </citation>
    <scope>NUCLEOTIDE SEQUENCE [LARGE SCALE GENOMIC DNA]</scope>
</reference>
<dbReference type="InParanoid" id="A0A448YGT5"/>
<protein>
    <submittedName>
        <fullName evidence="2">DEKNAAC100956</fullName>
    </submittedName>
</protein>
<feature type="compositionally biased region" description="Low complexity" evidence="1">
    <location>
        <begin position="35"/>
        <end position="54"/>
    </location>
</feature>
<feature type="compositionally biased region" description="Basic residues" evidence="1">
    <location>
        <begin position="55"/>
        <end position="67"/>
    </location>
</feature>
<feature type="region of interest" description="Disordered" evidence="1">
    <location>
        <begin position="152"/>
        <end position="177"/>
    </location>
</feature>
<organism evidence="2 3">
    <name type="scientific">Brettanomyces naardenensis</name>
    <name type="common">Yeast</name>
    <dbReference type="NCBI Taxonomy" id="13370"/>
    <lineage>
        <taxon>Eukaryota</taxon>
        <taxon>Fungi</taxon>
        <taxon>Dikarya</taxon>
        <taxon>Ascomycota</taxon>
        <taxon>Saccharomycotina</taxon>
        <taxon>Pichiomycetes</taxon>
        <taxon>Pichiales</taxon>
        <taxon>Pichiaceae</taxon>
        <taxon>Brettanomyces</taxon>
    </lineage>
</organism>
<accession>A0A448YGT5</accession>